<dbReference type="InterPro" id="IPR007023">
    <property type="entry name" value="Ribosom_reg"/>
</dbReference>
<keyword evidence="4 5" id="KW-0539">Nucleus</keyword>
<gene>
    <name evidence="7" type="primary">Rrs1</name>
</gene>
<feature type="region of interest" description="Disordered" evidence="6">
    <location>
        <begin position="191"/>
        <end position="257"/>
    </location>
</feature>
<protein>
    <recommendedName>
        <fullName evidence="5">Ribosome biogenesis regulatory protein</fullName>
    </recommendedName>
</protein>
<feature type="compositionally biased region" description="Basic and acidic residues" evidence="6">
    <location>
        <begin position="168"/>
        <end position="181"/>
    </location>
</feature>
<organism evidence="7">
    <name type="scientific">Phallusia mammillata</name>
    <dbReference type="NCBI Taxonomy" id="59560"/>
    <lineage>
        <taxon>Eukaryota</taxon>
        <taxon>Metazoa</taxon>
        <taxon>Chordata</taxon>
        <taxon>Tunicata</taxon>
        <taxon>Ascidiacea</taxon>
        <taxon>Phlebobranchia</taxon>
        <taxon>Ascidiidae</taxon>
        <taxon>Phallusia</taxon>
    </lineage>
</organism>
<dbReference type="GO" id="GO:0005730">
    <property type="term" value="C:nucleolus"/>
    <property type="evidence" value="ECO:0007669"/>
    <property type="project" value="TreeGrafter"/>
</dbReference>
<evidence type="ECO:0000256" key="1">
    <source>
        <dbReference type="ARBA" id="ARBA00004123"/>
    </source>
</evidence>
<dbReference type="GO" id="GO:0042273">
    <property type="term" value="P:ribosomal large subunit biogenesis"/>
    <property type="evidence" value="ECO:0007669"/>
    <property type="project" value="TreeGrafter"/>
</dbReference>
<comment type="subcellular location">
    <subcellularLocation>
        <location evidence="1 5">Nucleus</location>
    </subcellularLocation>
</comment>
<name>A0A6F9DRJ7_9ASCI</name>
<feature type="region of interest" description="Disordered" evidence="6">
    <location>
        <begin position="287"/>
        <end position="321"/>
    </location>
</feature>
<keyword evidence="3 5" id="KW-0690">Ribosome biogenesis</keyword>
<accession>A0A6F9DRJ7</accession>
<dbReference type="GO" id="GO:0000447">
    <property type="term" value="P:endonucleolytic cleavage in ITS1 to separate SSU-rRNA from 5.8S rRNA and LSU-rRNA from tricistronic rRNA transcript (SSU-rRNA, 5.8S rRNA, LSU-rRNA)"/>
    <property type="evidence" value="ECO:0007669"/>
    <property type="project" value="TreeGrafter"/>
</dbReference>
<feature type="compositionally biased region" description="Basic residues" evidence="6">
    <location>
        <begin position="307"/>
        <end position="321"/>
    </location>
</feature>
<comment type="function">
    <text evidence="5">Involved in ribosomal large subunit assembly.</text>
</comment>
<evidence type="ECO:0000256" key="6">
    <source>
        <dbReference type="SAM" id="MobiDB-lite"/>
    </source>
</evidence>
<evidence type="ECO:0000256" key="3">
    <source>
        <dbReference type="ARBA" id="ARBA00022517"/>
    </source>
</evidence>
<reference evidence="7" key="1">
    <citation type="submission" date="2020-04" db="EMBL/GenBank/DDBJ databases">
        <authorList>
            <person name="Neveu A P."/>
        </authorList>
    </citation>
    <scope>NUCLEOTIDE SEQUENCE</scope>
    <source>
        <tissue evidence="7">Whole embryo</tissue>
    </source>
</reference>
<sequence>MGVKAQDILENIRKDEEERIKSTTVEKDIDVNLDLGNLLAVDSNPLDAIKLRRSKESYLMQLARGNTQLLLNNIWQLETERVEDAVVAKLPDPETRLPREKPIPKSKPPTKWEEYAKVKGIRNRKKGRMVWDDVTKSWKPRWGYQRGNDDTKEWVLEVPKNANPNEDQFEKKMKEKKERVAKNELQRLRNIARRSGKKVPGTGLTNLPNKQQSTQELEATFHQAKRSTASLGRFENNLRNEKPAKNQGKKRKFDPVIMISEKDRQMKIVNEMFKKNPKMDVNKAVNQEINQTTVRKHKPGKNGKGQKGGKKFGGKGKGKKR</sequence>
<comment type="similarity">
    <text evidence="2 5">Belongs to the RRS1 family.</text>
</comment>
<dbReference type="EMBL" id="LR789939">
    <property type="protein sequence ID" value="CAB3265801.1"/>
    <property type="molecule type" value="mRNA"/>
</dbReference>
<evidence type="ECO:0000313" key="7">
    <source>
        <dbReference type="EMBL" id="CAB3265801.1"/>
    </source>
</evidence>
<evidence type="ECO:0000256" key="4">
    <source>
        <dbReference type="ARBA" id="ARBA00023242"/>
    </source>
</evidence>
<dbReference type="Pfam" id="PF04939">
    <property type="entry name" value="RRS1"/>
    <property type="match status" value="1"/>
</dbReference>
<proteinExistence type="evidence at transcript level"/>
<evidence type="ECO:0000256" key="5">
    <source>
        <dbReference type="RuleBase" id="RU364132"/>
    </source>
</evidence>
<feature type="compositionally biased region" description="Polar residues" evidence="6">
    <location>
        <begin position="203"/>
        <end position="217"/>
    </location>
</feature>
<evidence type="ECO:0000256" key="2">
    <source>
        <dbReference type="ARBA" id="ARBA00010077"/>
    </source>
</evidence>
<feature type="region of interest" description="Disordered" evidence="6">
    <location>
        <begin position="162"/>
        <end position="181"/>
    </location>
</feature>
<dbReference type="AlphaFoldDB" id="A0A6F9DRJ7"/>
<dbReference type="GO" id="GO:0030687">
    <property type="term" value="C:preribosome, large subunit precursor"/>
    <property type="evidence" value="ECO:0007669"/>
    <property type="project" value="TreeGrafter"/>
</dbReference>
<dbReference type="PANTHER" id="PTHR17602:SF4">
    <property type="entry name" value="RIBOSOME BIOGENESIS REGULATORY PROTEIN HOMOLOG"/>
    <property type="match status" value="1"/>
</dbReference>
<dbReference type="PANTHER" id="PTHR17602">
    <property type="entry name" value="RIBOSOME BIOGENESIS REGULATORY PROTEIN"/>
    <property type="match status" value="1"/>
</dbReference>